<organism evidence="4 5">
    <name type="scientific">Elliptochloris bilobata</name>
    <dbReference type="NCBI Taxonomy" id="381761"/>
    <lineage>
        <taxon>Eukaryota</taxon>
        <taxon>Viridiplantae</taxon>
        <taxon>Chlorophyta</taxon>
        <taxon>core chlorophytes</taxon>
        <taxon>Trebouxiophyceae</taxon>
        <taxon>Trebouxiophyceae incertae sedis</taxon>
        <taxon>Elliptochloris clade</taxon>
        <taxon>Elliptochloris</taxon>
    </lineage>
</organism>
<dbReference type="PANTHER" id="PTHR46826:SF1">
    <property type="entry name" value="TVP38_TMEM64 FAMILY MEMBRANE PROTEIN YDJX"/>
    <property type="match status" value="1"/>
</dbReference>
<feature type="region of interest" description="Disordered" evidence="1">
    <location>
        <begin position="301"/>
        <end position="327"/>
    </location>
</feature>
<evidence type="ECO:0000256" key="2">
    <source>
        <dbReference type="SAM" id="Phobius"/>
    </source>
</evidence>
<accession>A0AAW1QVU0</accession>
<dbReference type="InterPro" id="IPR053240">
    <property type="entry name" value="VTT_domain"/>
</dbReference>
<dbReference type="Pfam" id="PF09335">
    <property type="entry name" value="VTT_dom"/>
    <property type="match status" value="1"/>
</dbReference>
<name>A0AAW1QVU0_9CHLO</name>
<feature type="transmembrane region" description="Helical" evidence="2">
    <location>
        <begin position="224"/>
        <end position="245"/>
    </location>
</feature>
<feature type="transmembrane region" description="Helical" evidence="2">
    <location>
        <begin position="123"/>
        <end position="147"/>
    </location>
</feature>
<feature type="domain" description="VTT" evidence="3">
    <location>
        <begin position="110"/>
        <end position="246"/>
    </location>
</feature>
<evidence type="ECO:0000313" key="5">
    <source>
        <dbReference type="Proteomes" id="UP001445335"/>
    </source>
</evidence>
<comment type="caution">
    <text evidence="4">The sequence shown here is derived from an EMBL/GenBank/DDBJ whole genome shotgun (WGS) entry which is preliminary data.</text>
</comment>
<reference evidence="4 5" key="1">
    <citation type="journal article" date="2024" name="Nat. Commun.">
        <title>Phylogenomics reveals the evolutionary origins of lichenization in chlorophyte algae.</title>
        <authorList>
            <person name="Puginier C."/>
            <person name="Libourel C."/>
            <person name="Otte J."/>
            <person name="Skaloud P."/>
            <person name="Haon M."/>
            <person name="Grisel S."/>
            <person name="Petersen M."/>
            <person name="Berrin J.G."/>
            <person name="Delaux P.M."/>
            <person name="Dal Grande F."/>
            <person name="Keller J."/>
        </authorList>
    </citation>
    <scope>NUCLEOTIDE SEQUENCE [LARGE SCALE GENOMIC DNA]</scope>
    <source>
        <strain evidence="4 5">SAG 245.80</strain>
    </source>
</reference>
<dbReference type="Proteomes" id="UP001445335">
    <property type="component" value="Unassembled WGS sequence"/>
</dbReference>
<evidence type="ECO:0000256" key="1">
    <source>
        <dbReference type="SAM" id="MobiDB-lite"/>
    </source>
</evidence>
<feature type="transmembrane region" description="Helical" evidence="2">
    <location>
        <begin position="277"/>
        <end position="297"/>
    </location>
</feature>
<sequence length="327" mass="33500">MKAGLLLMKPASAVLHWNIVSDRAVLEYKRPAPTRSGMEETPGPSGRLAQGVAGAAAASMLTLLAPDSAAASETASAGVLAFLERLQEMGPYGPLLFVVTVAFAELIPLFPTQPLSLASGLLFGPRLGAALIVAATSVAATTAFYLARGVGRPLAEKVISSELRETGGSGGPGGAATRQLRRVNDAIEAGGWWEQFGAVALLRLTPVVPFSASNYLLGLSPLRFAPYITGTLAGMAVWSTVYASLGGASRALLHSGVEPDVLLADMADKAGAYTEDAAVAGLAVGAAVALAWATGLLRSGEAPPHAEAPPPADAKDKEPVQRVKDRV</sequence>
<feature type="transmembrane region" description="Helical" evidence="2">
    <location>
        <begin position="92"/>
        <end position="111"/>
    </location>
</feature>
<gene>
    <name evidence="4" type="ORF">WJX81_005382</name>
</gene>
<keyword evidence="5" id="KW-1185">Reference proteome</keyword>
<dbReference type="AlphaFoldDB" id="A0AAW1QVU0"/>
<keyword evidence="2" id="KW-0812">Transmembrane</keyword>
<keyword evidence="2" id="KW-0472">Membrane</keyword>
<evidence type="ECO:0000259" key="3">
    <source>
        <dbReference type="Pfam" id="PF09335"/>
    </source>
</evidence>
<feature type="compositionally biased region" description="Basic and acidic residues" evidence="1">
    <location>
        <begin position="313"/>
        <end position="327"/>
    </location>
</feature>
<evidence type="ECO:0000313" key="4">
    <source>
        <dbReference type="EMBL" id="KAK9825428.1"/>
    </source>
</evidence>
<dbReference type="PANTHER" id="PTHR46826">
    <property type="match status" value="1"/>
</dbReference>
<dbReference type="EMBL" id="JALJOU010000074">
    <property type="protein sequence ID" value="KAK9825428.1"/>
    <property type="molecule type" value="Genomic_DNA"/>
</dbReference>
<dbReference type="InterPro" id="IPR032816">
    <property type="entry name" value="VTT_dom"/>
</dbReference>
<keyword evidence="2" id="KW-1133">Transmembrane helix</keyword>
<protein>
    <recommendedName>
        <fullName evidence="3">VTT domain-containing protein</fullName>
    </recommendedName>
</protein>
<proteinExistence type="predicted"/>